<dbReference type="Gene3D" id="3.30.1340.10">
    <property type="entry name" value="HPr-like"/>
    <property type="match status" value="1"/>
</dbReference>
<dbReference type="GO" id="GO:0006355">
    <property type="term" value="P:regulation of DNA-templated transcription"/>
    <property type="evidence" value="ECO:0007669"/>
    <property type="project" value="InterPro"/>
</dbReference>
<feature type="domain" description="PAS" evidence="10">
    <location>
        <begin position="114"/>
        <end position="169"/>
    </location>
</feature>
<keyword evidence="6" id="KW-0804">Transcription</keyword>
<dbReference type="Gene3D" id="1.10.8.60">
    <property type="match status" value="1"/>
</dbReference>
<feature type="domain" description="HPr" evidence="11">
    <location>
        <begin position="1"/>
        <end position="102"/>
    </location>
</feature>
<dbReference type="GO" id="GO:0003677">
    <property type="term" value="F:DNA binding"/>
    <property type="evidence" value="ECO:0007669"/>
    <property type="project" value="UniProtKB-KW"/>
</dbReference>
<dbReference type="SUPFAM" id="SSF52540">
    <property type="entry name" value="P-loop containing nucleoside triphosphate hydrolases"/>
    <property type="match status" value="1"/>
</dbReference>
<feature type="coiled-coil region" evidence="8">
    <location>
        <begin position="324"/>
        <end position="351"/>
    </location>
</feature>
<keyword evidence="13" id="KW-1185">Reference proteome</keyword>
<evidence type="ECO:0000313" key="12">
    <source>
        <dbReference type="EMBL" id="AOT71286.1"/>
    </source>
</evidence>
<evidence type="ECO:0000256" key="3">
    <source>
        <dbReference type="ARBA" id="ARBA00022840"/>
    </source>
</evidence>
<evidence type="ECO:0000259" key="9">
    <source>
        <dbReference type="PROSITE" id="PS50045"/>
    </source>
</evidence>
<evidence type="ECO:0000259" key="10">
    <source>
        <dbReference type="PROSITE" id="PS50112"/>
    </source>
</evidence>
<dbReference type="SMART" id="SM00091">
    <property type="entry name" value="PAS"/>
    <property type="match status" value="2"/>
</dbReference>
<dbReference type="SMART" id="SM00382">
    <property type="entry name" value="AAA"/>
    <property type="match status" value="1"/>
</dbReference>
<evidence type="ECO:0000256" key="7">
    <source>
        <dbReference type="ARBA" id="ARBA00029500"/>
    </source>
</evidence>
<dbReference type="InterPro" id="IPR030828">
    <property type="entry name" value="HTH_TyrR"/>
</dbReference>
<accession>A0A1D8GK48</accession>
<dbReference type="FunFam" id="3.40.50.300:FF:000006">
    <property type="entry name" value="DNA-binding transcriptional regulator NtrC"/>
    <property type="match status" value="1"/>
</dbReference>
<evidence type="ECO:0000256" key="1">
    <source>
        <dbReference type="ARBA" id="ARBA00022741"/>
    </source>
</evidence>
<dbReference type="Gene3D" id="3.30.450.20">
    <property type="entry name" value="PAS domain"/>
    <property type="match status" value="2"/>
</dbReference>
<evidence type="ECO:0000259" key="11">
    <source>
        <dbReference type="PROSITE" id="PS51350"/>
    </source>
</evidence>
<keyword evidence="1" id="KW-0547">Nucleotide-binding</keyword>
<dbReference type="CDD" id="cd00009">
    <property type="entry name" value="AAA"/>
    <property type="match status" value="1"/>
</dbReference>
<dbReference type="PROSITE" id="PS50112">
    <property type="entry name" value="PAS"/>
    <property type="match status" value="2"/>
</dbReference>
<dbReference type="Pfam" id="PF00989">
    <property type="entry name" value="PAS"/>
    <property type="match status" value="2"/>
</dbReference>
<evidence type="ECO:0000313" key="13">
    <source>
        <dbReference type="Proteomes" id="UP000095743"/>
    </source>
</evidence>
<keyword evidence="8" id="KW-0175">Coiled coil</keyword>
<dbReference type="PANTHER" id="PTHR32071:SF57">
    <property type="entry name" value="C4-DICARBOXYLATE TRANSPORT TRANSCRIPTIONAL REGULATORY PROTEIN DCTD"/>
    <property type="match status" value="1"/>
</dbReference>
<feature type="domain" description="PAS" evidence="10">
    <location>
        <begin position="226"/>
        <end position="272"/>
    </location>
</feature>
<dbReference type="STRING" id="1424294.Gferi_18025"/>
<dbReference type="InterPro" id="IPR025662">
    <property type="entry name" value="Sigma_54_int_dom_ATP-bd_1"/>
</dbReference>
<dbReference type="CDD" id="cd00130">
    <property type="entry name" value="PAS"/>
    <property type="match status" value="2"/>
</dbReference>
<protein>
    <recommendedName>
        <fullName evidence="7">HTH-type transcriptional regulatory protein TyrR</fullName>
    </recommendedName>
</protein>
<dbReference type="Pfam" id="PF00381">
    <property type="entry name" value="PTS-HPr"/>
    <property type="match status" value="1"/>
</dbReference>
<dbReference type="InterPro" id="IPR003593">
    <property type="entry name" value="AAA+_ATPase"/>
</dbReference>
<dbReference type="Proteomes" id="UP000095743">
    <property type="component" value="Chromosome"/>
</dbReference>
<sequence length="678" mass="75971">MRKEIQVKITYKKGIHTRVAAMIVQKCQDLMRKYQCKLFIKRDRDNSVIPGNSMLALVSMKIVEGETIHVFSDSDHTSEAVDEFSRFLGGAFLLEQCNLDEIDNIIQNNTLASEKVFDSIVNGLIVVDHNNVISVFNKAAERITGIGAKEALGKEANDIIDTSKLYEVLKTGREQIAFKQKIGNSTIVTNRTPIIADGKIIGAVATFQDISELENLSSELRSVQDLQQRFQHILENVDDAICMLDKYGTITYVNPAYERIMKIQQEEVVNKNIGEISPAGIRMQVLKEKTPQFGRIIRKGNGTEIIANVSPIIIDGEMNGVVSVSKEITEIKRLAEKIEELSAKTKYLQEELSKKHEINKSFDIIVGKSGVLLEALAVASKASETDATVLIRGESGTGKELVAKGIHYASNRKNKPFIRVNCSAIPHNLLESELFGYEKGAFTGAVKQKLGKFELADEGTIFLDEIGDMDKEMQAKLLRVLQERELERVGGTKTIPISVRVIAATNRNLEEMVEQGAFRNDLYYRLNVIPVMLPPLRQRKGDIPIIVEHFIEKICSKYGMQKKRIGKEVLSYMEAYGWPGNVRELENVIERILTLSREEIITVRDLPAYIGVDKEEKSFRETAVAVKEEDDEIPTLEEVEKALLALALKKHKSFHSAGKALGITHKTVAAKARKYNLI</sequence>
<dbReference type="InterPro" id="IPR035895">
    <property type="entry name" value="HPr-like_sf"/>
</dbReference>
<dbReference type="PROSITE" id="PS00688">
    <property type="entry name" value="SIGMA54_INTERACT_3"/>
    <property type="match status" value="1"/>
</dbReference>
<name>A0A1D8GK48_9FIRM</name>
<dbReference type="SUPFAM" id="SSF55785">
    <property type="entry name" value="PYP-like sensor domain (PAS domain)"/>
    <property type="match status" value="2"/>
</dbReference>
<dbReference type="OrthoDB" id="9803970at2"/>
<dbReference type="InterPro" id="IPR000014">
    <property type="entry name" value="PAS"/>
</dbReference>
<dbReference type="RefSeq" id="WP_069978953.1">
    <property type="nucleotide sequence ID" value="NZ_CP017269.1"/>
</dbReference>
<dbReference type="Gene3D" id="3.40.50.300">
    <property type="entry name" value="P-loop containing nucleotide triphosphate hydrolases"/>
    <property type="match status" value="1"/>
</dbReference>
<dbReference type="InterPro" id="IPR000032">
    <property type="entry name" value="HPr-like"/>
</dbReference>
<dbReference type="NCBIfam" id="TIGR00229">
    <property type="entry name" value="sensory_box"/>
    <property type="match status" value="2"/>
</dbReference>
<keyword evidence="4" id="KW-0805">Transcription regulation</keyword>
<dbReference type="InterPro" id="IPR025944">
    <property type="entry name" value="Sigma_54_int_dom_CS"/>
</dbReference>
<keyword evidence="2" id="KW-0058">Aromatic hydrocarbons catabolism</keyword>
<dbReference type="AlphaFoldDB" id="A0A1D8GK48"/>
<dbReference type="PANTHER" id="PTHR32071">
    <property type="entry name" value="TRANSCRIPTIONAL REGULATORY PROTEIN"/>
    <property type="match status" value="1"/>
</dbReference>
<evidence type="ECO:0000256" key="4">
    <source>
        <dbReference type="ARBA" id="ARBA00023015"/>
    </source>
</evidence>
<dbReference type="InterPro" id="IPR035965">
    <property type="entry name" value="PAS-like_dom_sf"/>
</dbReference>
<feature type="domain" description="Sigma-54 factor interaction" evidence="9">
    <location>
        <begin position="365"/>
        <end position="594"/>
    </location>
</feature>
<evidence type="ECO:0000256" key="5">
    <source>
        <dbReference type="ARBA" id="ARBA00023125"/>
    </source>
</evidence>
<evidence type="ECO:0000256" key="8">
    <source>
        <dbReference type="SAM" id="Coils"/>
    </source>
</evidence>
<gene>
    <name evidence="12" type="ORF">Gferi_18025</name>
</gene>
<dbReference type="InterPro" id="IPR013767">
    <property type="entry name" value="PAS_fold"/>
</dbReference>
<dbReference type="KEGG" id="gfe:Gferi_18025"/>
<evidence type="ECO:0000256" key="2">
    <source>
        <dbReference type="ARBA" id="ARBA00022797"/>
    </source>
</evidence>
<evidence type="ECO:0000256" key="6">
    <source>
        <dbReference type="ARBA" id="ARBA00023163"/>
    </source>
</evidence>
<dbReference type="InterPro" id="IPR058031">
    <property type="entry name" value="AAA_lid_NorR"/>
</dbReference>
<dbReference type="Pfam" id="PF25601">
    <property type="entry name" value="AAA_lid_14"/>
    <property type="match status" value="1"/>
</dbReference>
<reference evidence="12 13" key="1">
    <citation type="submission" date="2016-09" db="EMBL/GenBank/DDBJ databases">
        <title>Genomic analysis reveals versatility of anaerobic energy metabolism of Geosporobacter ferrireducens IRF9 of phylum Firmicutes.</title>
        <authorList>
            <person name="Kim S.-J."/>
        </authorList>
    </citation>
    <scope>NUCLEOTIDE SEQUENCE [LARGE SCALE GENOMIC DNA]</scope>
    <source>
        <strain evidence="12 13">IRF9</strain>
    </source>
</reference>
<proteinExistence type="predicted"/>
<dbReference type="PROSITE" id="PS51350">
    <property type="entry name" value="PTS_HPR_DOM"/>
    <property type="match status" value="1"/>
</dbReference>
<dbReference type="SUPFAM" id="SSF55594">
    <property type="entry name" value="HPr-like"/>
    <property type="match status" value="1"/>
</dbReference>
<dbReference type="InterPro" id="IPR002078">
    <property type="entry name" value="Sigma_54_int"/>
</dbReference>
<dbReference type="EMBL" id="CP017269">
    <property type="protein sequence ID" value="AOT71286.1"/>
    <property type="molecule type" value="Genomic_DNA"/>
</dbReference>
<dbReference type="Gene3D" id="1.10.10.60">
    <property type="entry name" value="Homeodomain-like"/>
    <property type="match status" value="1"/>
</dbReference>
<organism evidence="12 13">
    <name type="scientific">Geosporobacter ferrireducens</name>
    <dbReference type="NCBI Taxonomy" id="1424294"/>
    <lineage>
        <taxon>Bacteria</taxon>
        <taxon>Bacillati</taxon>
        <taxon>Bacillota</taxon>
        <taxon>Clostridia</taxon>
        <taxon>Peptostreptococcales</taxon>
        <taxon>Thermotaleaceae</taxon>
        <taxon>Geosporobacter</taxon>
    </lineage>
</organism>
<keyword evidence="3" id="KW-0067">ATP-binding</keyword>
<dbReference type="Pfam" id="PF18024">
    <property type="entry name" value="HTH_50"/>
    <property type="match status" value="1"/>
</dbReference>
<dbReference type="PROSITE" id="PS00676">
    <property type="entry name" value="SIGMA54_INTERACT_2"/>
    <property type="match status" value="1"/>
</dbReference>
<dbReference type="PROSITE" id="PS50045">
    <property type="entry name" value="SIGMA54_INTERACT_4"/>
    <property type="match status" value="1"/>
</dbReference>
<dbReference type="Pfam" id="PF00158">
    <property type="entry name" value="Sigma54_activat"/>
    <property type="match status" value="1"/>
</dbReference>
<dbReference type="InterPro" id="IPR009057">
    <property type="entry name" value="Homeodomain-like_sf"/>
</dbReference>
<dbReference type="GO" id="GO:0005524">
    <property type="term" value="F:ATP binding"/>
    <property type="evidence" value="ECO:0007669"/>
    <property type="project" value="UniProtKB-KW"/>
</dbReference>
<keyword evidence="5" id="KW-0238">DNA-binding</keyword>
<dbReference type="PROSITE" id="PS00675">
    <property type="entry name" value="SIGMA54_INTERACT_1"/>
    <property type="match status" value="1"/>
</dbReference>
<dbReference type="SUPFAM" id="SSF46689">
    <property type="entry name" value="Homeodomain-like"/>
    <property type="match status" value="1"/>
</dbReference>
<dbReference type="InterPro" id="IPR025943">
    <property type="entry name" value="Sigma_54_int_dom_ATP-bd_2"/>
</dbReference>
<dbReference type="InterPro" id="IPR027417">
    <property type="entry name" value="P-loop_NTPase"/>
</dbReference>